<reference evidence="1" key="1">
    <citation type="submission" date="2011-04" db="EMBL/GenBank/DDBJ databases">
        <title>Evolution of plant cell wall degrading machinery underlies the functional diversity of forest fungi.</title>
        <authorList>
            <consortium name="US DOE Joint Genome Institute (JGI-PGF)"/>
            <person name="Eastwood D.C."/>
            <person name="Floudas D."/>
            <person name="Binder M."/>
            <person name="Majcherczyk A."/>
            <person name="Schneider P."/>
            <person name="Aerts A."/>
            <person name="Asiegbu F.O."/>
            <person name="Baker S.E."/>
            <person name="Barry K."/>
            <person name="Bendiksby M."/>
            <person name="Blumentritt M."/>
            <person name="Coutinho P.M."/>
            <person name="Cullen D."/>
            <person name="Cullen D."/>
            <person name="Gathman A."/>
            <person name="Goodell B."/>
            <person name="Henrissat B."/>
            <person name="Ihrmark K."/>
            <person name="Kauserud H."/>
            <person name="Kohler A."/>
            <person name="LaButti K."/>
            <person name="Lapidus A."/>
            <person name="Lavin J.L."/>
            <person name="Lee Y.-H."/>
            <person name="Lindquist E."/>
            <person name="Lilly W."/>
            <person name="Lucas S."/>
            <person name="Morin E."/>
            <person name="Murat C."/>
            <person name="Oguiza J.A."/>
            <person name="Park J."/>
            <person name="Pisabarro A.G."/>
            <person name="Riley R."/>
            <person name="Rosling A."/>
            <person name="Salamov A."/>
            <person name="Schmidt O."/>
            <person name="Schmutz J."/>
            <person name="Skrede I."/>
            <person name="Stenlid J."/>
            <person name="Wiebenga A."/>
            <person name="Xie X."/>
            <person name="Kues U."/>
            <person name="Hibbett D.S."/>
            <person name="Hoffmeister D."/>
            <person name="Hogberg N."/>
            <person name="Martin F."/>
            <person name="Grigoriev I.V."/>
            <person name="Watkinson S.C."/>
        </authorList>
    </citation>
    <scope>NUCLEOTIDE SEQUENCE</scope>
    <source>
        <strain evidence="1">S7.9</strain>
    </source>
</reference>
<evidence type="ECO:0000313" key="1">
    <source>
        <dbReference type="EMBL" id="EGO30790.1"/>
    </source>
</evidence>
<gene>
    <name evidence="1" type="ORF">SERLADRAFT_432420</name>
</gene>
<sequence>MADEDKDAFGSLDPKDVLRSCYFIPSFAEGKVHADSIGISPYTLDANNCFVDHNMLMHYHLNLGPKTAGIYDSEQYPEPHIQDHTDSSNILEIADSNLVNHIQDFNYSSDSNSSQTSDASEVREEDLLALDDMYGPSYGYEVFYE</sequence>
<dbReference type="GeneID" id="18814001"/>
<organism>
    <name type="scientific">Serpula lacrymans var. lacrymans (strain S7.9)</name>
    <name type="common">Dry rot fungus</name>
    <dbReference type="NCBI Taxonomy" id="578457"/>
    <lineage>
        <taxon>Eukaryota</taxon>
        <taxon>Fungi</taxon>
        <taxon>Dikarya</taxon>
        <taxon>Basidiomycota</taxon>
        <taxon>Agaricomycotina</taxon>
        <taxon>Agaricomycetes</taxon>
        <taxon>Agaricomycetidae</taxon>
        <taxon>Boletales</taxon>
        <taxon>Coniophorineae</taxon>
        <taxon>Serpulaceae</taxon>
        <taxon>Serpula</taxon>
    </lineage>
</organism>
<accession>F8NF76</accession>
<protein>
    <submittedName>
        <fullName evidence="1">Uncharacterized protein</fullName>
    </submittedName>
</protein>
<name>F8NF76_SERL9</name>
<dbReference type="EMBL" id="GL945428">
    <property type="protein sequence ID" value="EGO30790.1"/>
    <property type="molecule type" value="Genomic_DNA"/>
</dbReference>
<dbReference type="OrthoDB" id="2654015at2759"/>
<dbReference type="RefSeq" id="XP_007312674.1">
    <property type="nucleotide sequence ID" value="XM_007312612.1"/>
</dbReference>
<dbReference type="HOGENOM" id="CLU_002498_6_2_1"/>
<proteinExistence type="predicted"/>
<dbReference type="Proteomes" id="UP000008064">
    <property type="component" value="Unassembled WGS sequence"/>
</dbReference>
<dbReference type="AlphaFoldDB" id="F8NF76"/>
<dbReference type="KEGG" id="sla:SERLADRAFT_432420"/>